<comment type="subcellular location">
    <subcellularLocation>
        <location evidence="1">Nucleus</location>
    </subcellularLocation>
</comment>
<feature type="region of interest" description="Disordered" evidence="8">
    <location>
        <begin position="898"/>
        <end position="960"/>
    </location>
</feature>
<dbReference type="STRING" id="1806994.A0A507C7A6"/>
<keyword evidence="3" id="KW-0227">DNA damage</keyword>
<feature type="compositionally biased region" description="Low complexity" evidence="8">
    <location>
        <begin position="1155"/>
        <end position="1164"/>
    </location>
</feature>
<dbReference type="InterPro" id="IPR018574">
    <property type="entry name" value="Structure-sp_endonuc_su_Slx4"/>
</dbReference>
<reference evidence="9 10" key="1">
    <citation type="journal article" date="2019" name="Sci. Rep.">
        <title>Comparative genomics of chytrid fungi reveal insights into the obligate biotrophic and pathogenic lifestyle of Synchytrium endobioticum.</title>
        <authorList>
            <person name="van de Vossenberg B.T.L.H."/>
            <person name="Warris S."/>
            <person name="Nguyen H.D.T."/>
            <person name="van Gent-Pelzer M.P.E."/>
            <person name="Joly D.L."/>
            <person name="van de Geest H.C."/>
            <person name="Bonants P.J.M."/>
            <person name="Smith D.S."/>
            <person name="Levesque C.A."/>
            <person name="van der Lee T.A.J."/>
        </authorList>
    </citation>
    <scope>NUCLEOTIDE SEQUENCE [LARGE SCALE GENOMIC DNA]</scope>
    <source>
        <strain evidence="9 10">JEL517</strain>
    </source>
</reference>
<dbReference type="PANTHER" id="PTHR21541">
    <property type="entry name" value="BTB POZ DOMAIN CONTAINING 12"/>
    <property type="match status" value="1"/>
</dbReference>
<feature type="region of interest" description="Disordered" evidence="8">
    <location>
        <begin position="1"/>
        <end position="205"/>
    </location>
</feature>
<name>A0A507C7A6_9FUNG</name>
<keyword evidence="4" id="KW-0233">DNA recombination</keyword>
<evidence type="ECO:0000313" key="9">
    <source>
        <dbReference type="EMBL" id="TPX36927.1"/>
    </source>
</evidence>
<evidence type="ECO:0000256" key="2">
    <source>
        <dbReference type="ARBA" id="ARBA00006661"/>
    </source>
</evidence>
<feature type="compositionally biased region" description="Low complexity" evidence="8">
    <location>
        <begin position="938"/>
        <end position="950"/>
    </location>
</feature>
<feature type="compositionally biased region" description="Low complexity" evidence="8">
    <location>
        <begin position="156"/>
        <end position="173"/>
    </location>
</feature>
<evidence type="ECO:0000256" key="5">
    <source>
        <dbReference type="ARBA" id="ARBA00023204"/>
    </source>
</evidence>
<feature type="compositionally biased region" description="Basic and acidic residues" evidence="8">
    <location>
        <begin position="1145"/>
        <end position="1154"/>
    </location>
</feature>
<evidence type="ECO:0000256" key="1">
    <source>
        <dbReference type="ARBA" id="ARBA00004123"/>
    </source>
</evidence>
<keyword evidence="5" id="KW-0234">DNA repair</keyword>
<feature type="region of interest" description="Disordered" evidence="8">
    <location>
        <begin position="1039"/>
        <end position="1073"/>
    </location>
</feature>
<comment type="caution">
    <text evidence="9">The sequence shown here is derived from an EMBL/GenBank/DDBJ whole genome shotgun (WGS) entry which is preliminary data.</text>
</comment>
<evidence type="ECO:0000256" key="3">
    <source>
        <dbReference type="ARBA" id="ARBA00022763"/>
    </source>
</evidence>
<evidence type="ECO:0000256" key="6">
    <source>
        <dbReference type="ARBA" id="ARBA00023242"/>
    </source>
</evidence>
<evidence type="ECO:0000313" key="10">
    <source>
        <dbReference type="Proteomes" id="UP000319731"/>
    </source>
</evidence>
<comment type="similarity">
    <text evidence="2">Belongs to the SLX4 family.</text>
</comment>
<dbReference type="Proteomes" id="UP000319731">
    <property type="component" value="Unassembled WGS sequence"/>
</dbReference>
<feature type="region of interest" description="Disordered" evidence="8">
    <location>
        <begin position="442"/>
        <end position="462"/>
    </location>
</feature>
<organism evidence="9 10">
    <name type="scientific">Synchytrium microbalum</name>
    <dbReference type="NCBI Taxonomy" id="1806994"/>
    <lineage>
        <taxon>Eukaryota</taxon>
        <taxon>Fungi</taxon>
        <taxon>Fungi incertae sedis</taxon>
        <taxon>Chytridiomycota</taxon>
        <taxon>Chytridiomycota incertae sedis</taxon>
        <taxon>Chytridiomycetes</taxon>
        <taxon>Synchytriales</taxon>
        <taxon>Synchytriaceae</taxon>
        <taxon>Synchytrium</taxon>
    </lineage>
</organism>
<dbReference type="GO" id="GO:0006281">
    <property type="term" value="P:DNA repair"/>
    <property type="evidence" value="ECO:0007669"/>
    <property type="project" value="UniProtKB-KW"/>
</dbReference>
<dbReference type="Pfam" id="PF09494">
    <property type="entry name" value="Slx4"/>
    <property type="match status" value="1"/>
</dbReference>
<protein>
    <recommendedName>
        <fullName evidence="7">Structure-specific endonuclease subunit SLX4</fullName>
    </recommendedName>
</protein>
<dbReference type="GeneID" id="42002338"/>
<dbReference type="GO" id="GO:0006260">
    <property type="term" value="P:DNA replication"/>
    <property type="evidence" value="ECO:0007669"/>
    <property type="project" value="InterPro"/>
</dbReference>
<feature type="compositionally biased region" description="Polar residues" evidence="8">
    <location>
        <begin position="178"/>
        <end position="192"/>
    </location>
</feature>
<proteinExistence type="inferred from homology"/>
<dbReference type="OrthoDB" id="5576441at2759"/>
<feature type="compositionally biased region" description="Acidic residues" evidence="8">
    <location>
        <begin position="1054"/>
        <end position="1068"/>
    </location>
</feature>
<sequence length="1164" mass="126840">MPSLPIDLSDDEDDFQPVLPTKTRPTQPSTTKNGTNNSGNASSSSTGRNTKPKKPSSYTSQSQASKKSNIDNVKSTTTTSSRTKKPTQPIVMKPSLSRSSSAVKDAAPAASGDRQSLARQSPQLINLDSDNGSTPVPETTSISQRIHEGQELVSEPLPTTTTTIAAAPKSSIAPTPPRKSSYSRKLNSSPKIQSPPVEVRPPLPTTVVDSPITRCPLCNRSLSGSADAIQIHINGCLDGSSTSSSKPIDNHSASTLVCMCCGRDLTDEIVLHRQMHMNTCLDMIIMDPLDVDPTGKNKGKAVAEPICSETSPISLLAFCPCCNSDWDKEAAKSVKGKMTHIKQCGKTNFLETAEVIQKIRAAVAQMANDGTYTSGKVVPKPAPKQSKLSLDYRRLVITEGDDDFKESRALVPKSHGIKRRKADEDLQVAIALSKSAAEAQKIESGQSIGGRKKKIKRDGSHLMTAEQTTSDVRIRAARILSESKTLERSISVDSATSGSRLWDLAHVSGFVKPETFTNVVLQEGDEPELKPDIKSEIKRINEEHTIVVAEREQNLERQIATLRDGHQRWLDNATFARDKRLEYLRRTAYQTWTDVSPSKLPTLLSQQTPPGAHITSATQAKINSLLDEFSDDEDLKVEPENPSDEDRDMAVPVVPNIGQVDTINARHDSDIVMVDDFYGRAENEAHVGVLDDIGYQNDEGGRNIVNAGMETDDRNIDDTALRNLAVTPPADDDTEFRDLGVLRGLAVTPPAYDDLAVTPPAYDGDDEVVADTPPHDSYSYHDSYDELSGMLQYSPSPPRLPASLNSTDVKYGTEDVSTMLASPSTSENGIATLLAPWNRPSTQSTRKTTIVPVDDGSDDDIIDLTGRNKPLLLCPTTSHIDSGANDNIDIDLTKDVETAPSQRFSSQSVQPSQSQKRKASAEIDASDKSKQTRLGIDTTTASSSTTLPTSTIPPVIQPSGMPSYESMSMDELRKIASKFGFRATSKAPLVAHLTRMWLVLNGFGSPIATPGTGFIQVEPPIRINALLAAAAAASNGAKRNKRKAVAAKKGQQYESDDDDDEDDDDEEVEKGSKFDPALGSKLLDVFETDLDLYMRVLRYEPLNLDEFHARVSQVEKITCSKKKLSLYLDQQGINYIIPPSKKTRREPPPPRKDGAPAPRRWWTK</sequence>
<feature type="compositionally biased region" description="Basic and acidic residues" evidence="8">
    <location>
        <begin position="919"/>
        <end position="930"/>
    </location>
</feature>
<dbReference type="EMBL" id="QEAO01000003">
    <property type="protein sequence ID" value="TPX36927.1"/>
    <property type="molecule type" value="Genomic_DNA"/>
</dbReference>
<feature type="compositionally biased region" description="Polar residues" evidence="8">
    <location>
        <begin position="56"/>
        <end position="73"/>
    </location>
</feature>
<evidence type="ECO:0000256" key="7">
    <source>
        <dbReference type="ARBA" id="ARBA00029496"/>
    </source>
</evidence>
<dbReference type="GO" id="GO:0033557">
    <property type="term" value="C:Slx1-Slx4 complex"/>
    <property type="evidence" value="ECO:0007669"/>
    <property type="project" value="InterPro"/>
</dbReference>
<dbReference type="PANTHER" id="PTHR21541:SF3">
    <property type="entry name" value="STRUCTURE-SPECIFIC ENDONUCLEASE SUBUNIT SLX4"/>
    <property type="match status" value="1"/>
</dbReference>
<gene>
    <name evidence="9" type="ORF">SmJEL517_g01113</name>
</gene>
<feature type="region of interest" description="Disordered" evidence="8">
    <location>
        <begin position="1138"/>
        <end position="1164"/>
    </location>
</feature>
<dbReference type="RefSeq" id="XP_031026998.1">
    <property type="nucleotide sequence ID" value="XM_031167041.1"/>
</dbReference>
<evidence type="ECO:0000256" key="8">
    <source>
        <dbReference type="SAM" id="MobiDB-lite"/>
    </source>
</evidence>
<feature type="compositionally biased region" description="Polar residues" evidence="8">
    <location>
        <begin position="113"/>
        <end position="144"/>
    </location>
</feature>
<feature type="compositionally biased region" description="Low complexity" evidence="8">
    <location>
        <begin position="901"/>
        <end position="914"/>
    </location>
</feature>
<evidence type="ECO:0000256" key="4">
    <source>
        <dbReference type="ARBA" id="ARBA00023172"/>
    </source>
</evidence>
<dbReference type="GO" id="GO:0000712">
    <property type="term" value="P:resolution of meiotic recombination intermediates"/>
    <property type="evidence" value="ECO:0007669"/>
    <property type="project" value="TreeGrafter"/>
</dbReference>
<keyword evidence="6" id="KW-0539">Nucleus</keyword>
<keyword evidence="10" id="KW-1185">Reference proteome</keyword>
<dbReference type="AlphaFoldDB" id="A0A507C7A6"/>
<feature type="compositionally biased region" description="Low complexity" evidence="8">
    <location>
        <begin position="29"/>
        <end position="49"/>
    </location>
</feature>
<accession>A0A507C7A6</accession>